<evidence type="ECO:0000259" key="9">
    <source>
        <dbReference type="Pfam" id="PF01915"/>
    </source>
</evidence>
<name>A0ABW1X2G8_9ACTN</name>
<evidence type="ECO:0000256" key="7">
    <source>
        <dbReference type="SAM" id="SignalP"/>
    </source>
</evidence>
<dbReference type="InterPro" id="IPR036962">
    <property type="entry name" value="Glyco_hydro_3_N_sf"/>
</dbReference>
<keyword evidence="5 10" id="KW-0378">Hydrolase</keyword>
<feature type="domain" description="Glycoside hydrolase family 3 N-terminal" evidence="8">
    <location>
        <begin position="72"/>
        <end position="402"/>
    </location>
</feature>
<dbReference type="InterPro" id="IPR006311">
    <property type="entry name" value="TAT_signal"/>
</dbReference>
<evidence type="ECO:0000256" key="5">
    <source>
        <dbReference type="ARBA" id="ARBA00022801"/>
    </source>
</evidence>
<evidence type="ECO:0000256" key="1">
    <source>
        <dbReference type="ARBA" id="ARBA00000448"/>
    </source>
</evidence>
<dbReference type="Pfam" id="PF01915">
    <property type="entry name" value="Glyco_hydro_3_C"/>
    <property type="match status" value="1"/>
</dbReference>
<dbReference type="Pfam" id="PF00933">
    <property type="entry name" value="Glyco_hydro_3"/>
    <property type="match status" value="1"/>
</dbReference>
<dbReference type="InterPro" id="IPR017853">
    <property type="entry name" value="GH"/>
</dbReference>
<comment type="caution">
    <text evidence="10">The sequence shown here is derived from an EMBL/GenBank/DDBJ whole genome shotgun (WGS) entry which is preliminary data.</text>
</comment>
<evidence type="ECO:0000313" key="10">
    <source>
        <dbReference type="EMBL" id="MFC6396312.1"/>
    </source>
</evidence>
<keyword evidence="11" id="KW-1185">Reference proteome</keyword>
<evidence type="ECO:0000256" key="4">
    <source>
        <dbReference type="ARBA" id="ARBA00022729"/>
    </source>
</evidence>
<dbReference type="RefSeq" id="WP_343885052.1">
    <property type="nucleotide sequence ID" value="NZ_BAAAKI010000004.1"/>
</dbReference>
<keyword evidence="6 10" id="KW-0326">Glycosidase</keyword>
<dbReference type="PRINTS" id="PR00133">
    <property type="entry name" value="GLHYDRLASE3"/>
</dbReference>
<evidence type="ECO:0000313" key="11">
    <source>
        <dbReference type="Proteomes" id="UP001596266"/>
    </source>
</evidence>
<dbReference type="PROSITE" id="PS51318">
    <property type="entry name" value="TAT"/>
    <property type="match status" value="1"/>
</dbReference>
<feature type="domain" description="Glycoside hydrolase family 3 C-terminal" evidence="9">
    <location>
        <begin position="441"/>
        <end position="658"/>
    </location>
</feature>
<dbReference type="SUPFAM" id="SSF51445">
    <property type="entry name" value="(Trans)glycosidases"/>
    <property type="match status" value="1"/>
</dbReference>
<comment type="similarity">
    <text evidence="2">Belongs to the glycosyl hydrolase 3 family.</text>
</comment>
<gene>
    <name evidence="10" type="ORF">ACFP57_04815</name>
</gene>
<protein>
    <recommendedName>
        <fullName evidence="3">beta-glucosidase</fullName>
        <ecNumber evidence="3">3.2.1.21</ecNumber>
    </recommendedName>
</protein>
<dbReference type="InterPro" id="IPR002772">
    <property type="entry name" value="Glyco_hydro_3_C"/>
</dbReference>
<dbReference type="Proteomes" id="UP001596266">
    <property type="component" value="Unassembled WGS sequence"/>
</dbReference>
<dbReference type="EMBL" id="JBHSUA010000009">
    <property type="protein sequence ID" value="MFC6396312.1"/>
    <property type="molecule type" value="Genomic_DNA"/>
</dbReference>
<dbReference type="InterPro" id="IPR051915">
    <property type="entry name" value="Cellulose_Degrad_GH3"/>
</dbReference>
<proteinExistence type="inferred from homology"/>
<dbReference type="InterPro" id="IPR001764">
    <property type="entry name" value="Glyco_hydro_3_N"/>
</dbReference>
<dbReference type="InterPro" id="IPR036881">
    <property type="entry name" value="Glyco_hydro_3_C_sf"/>
</dbReference>
<sequence>MSHSASSRRRLVGLPGLALAAVMVATGLPATPAQGQETAVASATEIPAADAAYRNRYLPIDTRVKDLLSRMTLEEKLGQMLQAERASVKPGEVTTLALGSLLSGGGSTPAENTPTAWADMIDGYQKEALATRLGIPILYGIDAVHGNGNEYGATIFPHHVGLGATRNPALVQQIGAITAQETRATGPQWVFSPAVTAPQDERWGRSYEGFGESVDLVISMETEITGLQGAPGMLSRNDKVLATAKHFAGDGFTTYGTGTGDYTIDQGVTQTNRKKFWDKALRQYVPAVKKYDVGSIMPSYSSIDWTEDGLGNPINMHENEELITGWLKEKQGFQGIVISDYNGIQHIPGDYATQVRRGVNAGIDMLMEPNDFRKTFTTLKSEVDAGRISSARIDDAVTRILRAKFQLGLFENPLTPRQHLGEVGSAAHHAVARTAAAQSQVLLKNSKKTLPLSGKGKIYVAGSNANSMGNQTGGWTITWQGGSTNVVPGTTILDGIRKDAPKAAVTFSETASTKVPSDATGIVVVGETPYAEGYGDVGGPGWPWDKADNGVPRASQTMELSKADSAAIDKVCTTAKRCVVVVVSGRPVIIPPKQLNKIDSLVAGWLPGSEGIGVADPMFGLTGYKGKLPVTWPRSLAQEPINVGDKNYNPLYRYGHGLVTKATQ</sequence>
<evidence type="ECO:0000256" key="6">
    <source>
        <dbReference type="ARBA" id="ARBA00023295"/>
    </source>
</evidence>
<organism evidence="10 11">
    <name type="scientific">Luteococcus sanguinis</name>
    <dbReference type="NCBI Taxonomy" id="174038"/>
    <lineage>
        <taxon>Bacteria</taxon>
        <taxon>Bacillati</taxon>
        <taxon>Actinomycetota</taxon>
        <taxon>Actinomycetes</taxon>
        <taxon>Propionibacteriales</taxon>
        <taxon>Propionibacteriaceae</taxon>
        <taxon>Luteococcus</taxon>
    </lineage>
</organism>
<evidence type="ECO:0000256" key="2">
    <source>
        <dbReference type="ARBA" id="ARBA00005336"/>
    </source>
</evidence>
<accession>A0ABW1X2G8</accession>
<dbReference type="Gene3D" id="3.40.50.1700">
    <property type="entry name" value="Glycoside hydrolase family 3 C-terminal domain"/>
    <property type="match status" value="1"/>
</dbReference>
<dbReference type="Gene3D" id="3.20.20.300">
    <property type="entry name" value="Glycoside hydrolase, family 3, N-terminal domain"/>
    <property type="match status" value="1"/>
</dbReference>
<dbReference type="PANTHER" id="PTHR30620:SF16">
    <property type="entry name" value="LYSOSOMAL BETA GLUCOSIDASE"/>
    <property type="match status" value="1"/>
</dbReference>
<dbReference type="PANTHER" id="PTHR30620">
    <property type="entry name" value="PERIPLASMIC BETA-GLUCOSIDASE-RELATED"/>
    <property type="match status" value="1"/>
</dbReference>
<feature type="signal peptide" evidence="7">
    <location>
        <begin position="1"/>
        <end position="20"/>
    </location>
</feature>
<evidence type="ECO:0000259" key="8">
    <source>
        <dbReference type="Pfam" id="PF00933"/>
    </source>
</evidence>
<feature type="chain" id="PRO_5046164519" description="beta-glucosidase" evidence="7">
    <location>
        <begin position="21"/>
        <end position="664"/>
    </location>
</feature>
<keyword evidence="4 7" id="KW-0732">Signal</keyword>
<dbReference type="SUPFAM" id="SSF52279">
    <property type="entry name" value="Beta-D-glucan exohydrolase, C-terminal domain"/>
    <property type="match status" value="1"/>
</dbReference>
<comment type="catalytic activity">
    <reaction evidence="1">
        <text>Hydrolysis of terminal, non-reducing beta-D-glucosyl residues with release of beta-D-glucose.</text>
        <dbReference type="EC" id="3.2.1.21"/>
    </reaction>
</comment>
<dbReference type="GO" id="GO:0016798">
    <property type="term" value="F:hydrolase activity, acting on glycosyl bonds"/>
    <property type="evidence" value="ECO:0007669"/>
    <property type="project" value="UniProtKB-KW"/>
</dbReference>
<evidence type="ECO:0000256" key="3">
    <source>
        <dbReference type="ARBA" id="ARBA00012744"/>
    </source>
</evidence>
<dbReference type="EC" id="3.2.1.21" evidence="3"/>
<reference evidence="11" key="1">
    <citation type="journal article" date="2019" name="Int. J. Syst. Evol. Microbiol.">
        <title>The Global Catalogue of Microorganisms (GCM) 10K type strain sequencing project: providing services to taxonomists for standard genome sequencing and annotation.</title>
        <authorList>
            <consortium name="The Broad Institute Genomics Platform"/>
            <consortium name="The Broad Institute Genome Sequencing Center for Infectious Disease"/>
            <person name="Wu L."/>
            <person name="Ma J."/>
        </authorList>
    </citation>
    <scope>NUCLEOTIDE SEQUENCE [LARGE SCALE GENOMIC DNA]</scope>
    <source>
        <strain evidence="11">CGMCC 1.15277</strain>
    </source>
</reference>